<reference evidence="2" key="1">
    <citation type="submission" date="2017-09" db="EMBL/GenBank/DDBJ databases">
        <title>Depth-based differentiation of microbial function through sediment-hosted aquifers and enrichment of novel symbionts in the deep terrestrial subsurface.</title>
        <authorList>
            <person name="Probst A.J."/>
            <person name="Ladd B."/>
            <person name="Jarett J.K."/>
            <person name="Geller-Mcgrath D.E."/>
            <person name="Sieber C.M.K."/>
            <person name="Emerson J.B."/>
            <person name="Anantharaman K."/>
            <person name="Thomas B.C."/>
            <person name="Malmstrom R."/>
            <person name="Stieglmeier M."/>
            <person name="Klingl A."/>
            <person name="Woyke T."/>
            <person name="Ryan C.M."/>
            <person name="Banfield J.F."/>
        </authorList>
    </citation>
    <scope>NUCLEOTIDE SEQUENCE [LARGE SCALE GENOMIC DNA]</scope>
</reference>
<name>A0A2M6XTW1_9BACT</name>
<dbReference type="Proteomes" id="UP000229784">
    <property type="component" value="Unassembled WGS sequence"/>
</dbReference>
<protein>
    <submittedName>
        <fullName evidence="1">Uncharacterized protein</fullName>
    </submittedName>
</protein>
<accession>A0A2M6XTW1</accession>
<gene>
    <name evidence="1" type="ORF">COT20_03040</name>
</gene>
<comment type="caution">
    <text evidence="1">The sequence shown here is derived from an EMBL/GenBank/DDBJ whole genome shotgun (WGS) entry which is preliminary data.</text>
</comment>
<dbReference type="EMBL" id="PEXQ01000077">
    <property type="protein sequence ID" value="PIU14097.1"/>
    <property type="molecule type" value="Genomic_DNA"/>
</dbReference>
<proteinExistence type="predicted"/>
<sequence length="65" mass="7285">MKKEIKEKIISLLNETPDQCGGCGGPIKVHIDIDEYRIAYYASCGKALGCKWSKPETIWLKNGDK</sequence>
<evidence type="ECO:0000313" key="1">
    <source>
        <dbReference type="EMBL" id="PIU14097.1"/>
    </source>
</evidence>
<dbReference type="AlphaFoldDB" id="A0A2M6XTW1"/>
<organism evidence="1 2">
    <name type="scientific">bacterium (Candidatus Gribaldobacteria) CG08_land_8_20_14_0_20_39_15</name>
    <dbReference type="NCBI Taxonomy" id="2014273"/>
    <lineage>
        <taxon>Bacteria</taxon>
        <taxon>Candidatus Gribaldobacteria</taxon>
    </lineage>
</organism>
<evidence type="ECO:0000313" key="2">
    <source>
        <dbReference type="Proteomes" id="UP000229784"/>
    </source>
</evidence>